<evidence type="ECO:0000313" key="13">
    <source>
        <dbReference type="Proteomes" id="UP000192276"/>
    </source>
</evidence>
<evidence type="ECO:0000256" key="5">
    <source>
        <dbReference type="ARBA" id="ARBA00022741"/>
    </source>
</evidence>
<comment type="function">
    <text evidence="11">Part of the high-affinity ATP-driven potassium transport (or Kdp) system, which catalyzes the hydrolysis of ATP coupled with the electrogenic transport of potassium into the cytoplasm. This subunit acts as a catalytic chaperone that increases the ATP-binding affinity of the ATP-hydrolyzing subunit KdpB by the formation of a transient KdpB/KdpC/ATP ternary complex.</text>
</comment>
<keyword evidence="10 11" id="KW-0472">Membrane</keyword>
<sequence>MKSFLIPIRLTVVFILICSIVYPLLIGFAGKLAPGGGKGETVKVNGRVVGYANVGQKFTEDKYFQGRPSAVDYNAAGSGGSNKGPSNPDYLQTVQDRIDTILVHNSAVKKEDIPAEMVTASGSGLDPDLSPASAYLQVKRIAAVRGIAEEKVKALVSAQIQGPLLGMFGPSKVNVLRLNISLDEIK</sequence>
<evidence type="ECO:0000256" key="11">
    <source>
        <dbReference type="HAMAP-Rule" id="MF_00276"/>
    </source>
</evidence>
<keyword evidence="3 11" id="KW-0633">Potassium transport</keyword>
<dbReference type="AlphaFoldDB" id="A0A1V9FV07"/>
<feature type="transmembrane region" description="Helical" evidence="11">
    <location>
        <begin position="6"/>
        <end position="28"/>
    </location>
</feature>
<keyword evidence="5 11" id="KW-0547">Nucleotide-binding</keyword>
<dbReference type="Pfam" id="PF02669">
    <property type="entry name" value="KdpC"/>
    <property type="match status" value="1"/>
</dbReference>
<name>A0A1V9FV07_9BACT</name>
<dbReference type="EMBL" id="LWBP01000123">
    <property type="protein sequence ID" value="OQP62183.1"/>
    <property type="molecule type" value="Genomic_DNA"/>
</dbReference>
<gene>
    <name evidence="11" type="primary">kdpC</name>
    <name evidence="12" type="ORF">A4R26_18060</name>
</gene>
<proteinExistence type="inferred from homology"/>
<organism evidence="12 13">
    <name type="scientific">Niastella populi</name>
    <dbReference type="NCBI Taxonomy" id="550983"/>
    <lineage>
        <taxon>Bacteria</taxon>
        <taxon>Pseudomonadati</taxon>
        <taxon>Bacteroidota</taxon>
        <taxon>Chitinophagia</taxon>
        <taxon>Chitinophagales</taxon>
        <taxon>Chitinophagaceae</taxon>
        <taxon>Niastella</taxon>
    </lineage>
</organism>
<evidence type="ECO:0000256" key="2">
    <source>
        <dbReference type="ARBA" id="ARBA00022475"/>
    </source>
</evidence>
<dbReference type="PIRSF" id="PIRSF001296">
    <property type="entry name" value="K_ATPase_KdpC"/>
    <property type="match status" value="1"/>
</dbReference>
<keyword evidence="2 11" id="KW-1003">Cell membrane</keyword>
<evidence type="ECO:0000256" key="4">
    <source>
        <dbReference type="ARBA" id="ARBA00022692"/>
    </source>
</evidence>
<keyword evidence="4 11" id="KW-0812">Transmembrane</keyword>
<dbReference type="OrthoDB" id="9809491at2"/>
<dbReference type="GO" id="GO:0005886">
    <property type="term" value="C:plasma membrane"/>
    <property type="evidence" value="ECO:0007669"/>
    <property type="project" value="UniProtKB-SubCell"/>
</dbReference>
<dbReference type="PANTHER" id="PTHR30042:SF2">
    <property type="entry name" value="POTASSIUM-TRANSPORTING ATPASE KDPC SUBUNIT"/>
    <property type="match status" value="1"/>
</dbReference>
<dbReference type="Proteomes" id="UP000192276">
    <property type="component" value="Unassembled WGS sequence"/>
</dbReference>
<evidence type="ECO:0000256" key="7">
    <source>
        <dbReference type="ARBA" id="ARBA00022958"/>
    </source>
</evidence>
<keyword evidence="9 11" id="KW-0406">Ion transport</keyword>
<dbReference type="RefSeq" id="WP_081163971.1">
    <property type="nucleotide sequence ID" value="NZ_LWBP01000123.1"/>
</dbReference>
<evidence type="ECO:0000256" key="8">
    <source>
        <dbReference type="ARBA" id="ARBA00022989"/>
    </source>
</evidence>
<dbReference type="HAMAP" id="MF_00276">
    <property type="entry name" value="KdpC"/>
    <property type="match status" value="1"/>
</dbReference>
<keyword evidence="6 11" id="KW-0067">ATP-binding</keyword>
<keyword evidence="13" id="KW-1185">Reference proteome</keyword>
<reference evidence="13" key="1">
    <citation type="submission" date="2016-04" db="EMBL/GenBank/DDBJ databases">
        <authorList>
            <person name="Chen L."/>
            <person name="Zhuang W."/>
            <person name="Wang G."/>
        </authorList>
    </citation>
    <scope>NUCLEOTIDE SEQUENCE [LARGE SCALE GENOMIC DNA]</scope>
    <source>
        <strain evidence="13">208</strain>
    </source>
</reference>
<dbReference type="InterPro" id="IPR003820">
    <property type="entry name" value="KdpC"/>
</dbReference>
<keyword evidence="7 11" id="KW-0630">Potassium</keyword>
<evidence type="ECO:0000256" key="3">
    <source>
        <dbReference type="ARBA" id="ARBA00022538"/>
    </source>
</evidence>
<comment type="subunit">
    <text evidence="11">The system is composed of three essential subunits: KdpA, KdpB and KdpC.</text>
</comment>
<dbReference type="GO" id="GO:0005524">
    <property type="term" value="F:ATP binding"/>
    <property type="evidence" value="ECO:0007669"/>
    <property type="project" value="UniProtKB-UniRule"/>
</dbReference>
<protein>
    <recommendedName>
        <fullName evidence="11">Potassium-transporting ATPase KdpC subunit</fullName>
    </recommendedName>
    <alternativeName>
        <fullName evidence="11">ATP phosphohydrolase [potassium-transporting] C chain</fullName>
    </alternativeName>
    <alternativeName>
        <fullName evidence="11">Potassium-binding and translocating subunit C</fullName>
    </alternativeName>
    <alternativeName>
        <fullName evidence="11">Potassium-translocating ATPase C chain</fullName>
    </alternativeName>
</protein>
<dbReference type="PANTHER" id="PTHR30042">
    <property type="entry name" value="POTASSIUM-TRANSPORTING ATPASE C CHAIN"/>
    <property type="match status" value="1"/>
</dbReference>
<comment type="similarity">
    <text evidence="11">Belongs to the KdpC family.</text>
</comment>
<comment type="caution">
    <text evidence="12">The sequence shown here is derived from an EMBL/GenBank/DDBJ whole genome shotgun (WGS) entry which is preliminary data.</text>
</comment>
<keyword evidence="8 11" id="KW-1133">Transmembrane helix</keyword>
<evidence type="ECO:0000256" key="10">
    <source>
        <dbReference type="ARBA" id="ARBA00023136"/>
    </source>
</evidence>
<dbReference type="STRING" id="550983.A4R26_18060"/>
<dbReference type="GO" id="GO:0008556">
    <property type="term" value="F:P-type potassium transmembrane transporter activity"/>
    <property type="evidence" value="ECO:0007669"/>
    <property type="project" value="InterPro"/>
</dbReference>
<dbReference type="NCBIfam" id="TIGR00681">
    <property type="entry name" value="kdpC"/>
    <property type="match status" value="1"/>
</dbReference>
<evidence type="ECO:0000256" key="1">
    <source>
        <dbReference type="ARBA" id="ARBA00022448"/>
    </source>
</evidence>
<comment type="subcellular location">
    <subcellularLocation>
        <location evidence="11">Cell membrane</location>
        <topology evidence="11">Single-pass membrane protein</topology>
    </subcellularLocation>
</comment>
<evidence type="ECO:0000256" key="9">
    <source>
        <dbReference type="ARBA" id="ARBA00023065"/>
    </source>
</evidence>
<accession>A0A1V9FV07</accession>
<dbReference type="NCBIfam" id="NF001454">
    <property type="entry name" value="PRK00315.1"/>
    <property type="match status" value="1"/>
</dbReference>
<keyword evidence="1 11" id="KW-0813">Transport</keyword>
<dbReference type="NCBIfam" id="NF010606">
    <property type="entry name" value="PRK14002.1"/>
    <property type="match status" value="1"/>
</dbReference>
<evidence type="ECO:0000313" key="12">
    <source>
        <dbReference type="EMBL" id="OQP62183.1"/>
    </source>
</evidence>
<evidence type="ECO:0000256" key="6">
    <source>
        <dbReference type="ARBA" id="ARBA00022840"/>
    </source>
</evidence>